<name>A0A9W3K0L8_BURCE</name>
<dbReference type="RefSeq" id="WP_014897636.1">
    <property type="nucleotide sequence ID" value="NC_018513.1"/>
</dbReference>
<protein>
    <submittedName>
        <fullName evidence="1">Uncharacterized protein</fullName>
    </submittedName>
</protein>
<accession>A0A9W3K0L8</accession>
<gene>
    <name evidence="1" type="ORF">GEM_2369</name>
</gene>
<evidence type="ECO:0000313" key="2">
    <source>
        <dbReference type="Proteomes" id="UP000032866"/>
    </source>
</evidence>
<proteinExistence type="predicted"/>
<dbReference type="AlphaFoldDB" id="A0A9W3K0L8"/>
<reference evidence="1 2" key="1">
    <citation type="journal article" date="2012" name="J. Bacteriol.">
        <title>Complete Genome Sequence of Burkholderia sp. Strain GG4, a Betaproteobacterium That Reduces 3-Oxo-N-Acylhomoserine Lactones and Produces Different N-Acylhomoserine Lactones.</title>
        <authorList>
            <person name="Hong K.W."/>
            <person name="Koh C.L."/>
            <person name="Sam C.K."/>
            <person name="Yin W.F."/>
            <person name="Chan K.G."/>
        </authorList>
    </citation>
    <scope>NUCLEOTIDE SEQUENCE [LARGE SCALE GENOMIC DNA]</scope>
    <source>
        <strain evidence="1 2">GG4</strain>
    </source>
</reference>
<dbReference type="KEGG" id="bct:GEM_2369"/>
<evidence type="ECO:0000313" key="1">
    <source>
        <dbReference type="EMBL" id="AFQ48782.1"/>
    </source>
</evidence>
<sequence length="92" mass="10157">MTDPATTCLTHPVVCNDLSLSFSAYGPGWGYVAIRLPVDVIREKLGAESTTPEQLLVAFESNRDRITGAVNRRTLPNDGRHIQLDKSDFLDI</sequence>
<dbReference type="EMBL" id="CP003774">
    <property type="protein sequence ID" value="AFQ48782.1"/>
    <property type="molecule type" value="Genomic_DNA"/>
</dbReference>
<dbReference type="Proteomes" id="UP000032866">
    <property type="component" value="Chromosome 1"/>
</dbReference>
<organism evidence="1 2">
    <name type="scientific">Burkholderia cepacia GG4</name>
    <dbReference type="NCBI Taxonomy" id="1009846"/>
    <lineage>
        <taxon>Bacteria</taxon>
        <taxon>Pseudomonadati</taxon>
        <taxon>Pseudomonadota</taxon>
        <taxon>Betaproteobacteria</taxon>
        <taxon>Burkholderiales</taxon>
        <taxon>Burkholderiaceae</taxon>
        <taxon>Burkholderia</taxon>
        <taxon>Burkholderia cepacia complex</taxon>
    </lineage>
</organism>